<keyword evidence="5" id="KW-0949">S-adenosyl-L-methionine</keyword>
<dbReference type="RefSeq" id="WP_009501758.1">
    <property type="nucleotide sequence ID" value="NZ_ANIN01000002.1"/>
</dbReference>
<feature type="domain" description="DNA methylase N-4/N-6" evidence="7">
    <location>
        <begin position="15"/>
        <end position="341"/>
    </location>
</feature>
<dbReference type="GO" id="GO:0003677">
    <property type="term" value="F:DNA binding"/>
    <property type="evidence" value="ECO:0007669"/>
    <property type="project" value="InterPro"/>
</dbReference>
<dbReference type="InterPro" id="IPR029063">
    <property type="entry name" value="SAM-dependent_MTases_sf"/>
</dbReference>
<dbReference type="InterPro" id="IPR002941">
    <property type="entry name" value="DNA_methylase_N4/N6"/>
</dbReference>
<name>L2F6Z0_9GAMM</name>
<evidence type="ECO:0000313" key="9">
    <source>
        <dbReference type="Proteomes" id="UP000023795"/>
    </source>
</evidence>
<keyword evidence="3 8" id="KW-0489">Methyltransferase</keyword>
<keyword evidence="4 8" id="KW-0808">Transferase</keyword>
<evidence type="ECO:0000256" key="3">
    <source>
        <dbReference type="ARBA" id="ARBA00022603"/>
    </source>
</evidence>
<dbReference type="Pfam" id="PF01555">
    <property type="entry name" value="N6_N4_Mtase"/>
    <property type="match status" value="1"/>
</dbReference>
<dbReference type="REBASE" id="62234">
    <property type="entry name" value="M.Mma225ORF6616P"/>
</dbReference>
<sequence>MDADNCLKHLANNSVQMVYIDPPYNTQSTSFEYHDNLADWDDFMGQKLTKTRDLLKDTGFVFISIDDNKLAELLALCYQIFAKKNFLGVFITRQATRSNAKHINTTHEYIVAFAKNKQLAPKFAIKRLALPFYQKKLNPLINKIKKIYQHEGIDKANIALKQALKEFEPLDEFSWLKNYNIVDEQGEICFATDLSTPGEPNCLHIPEINLTLQPLKTRAWSSKEKIIKLFYANKLIFKNGRPYEKHLLKNATDSAMSLLNFYSRQGKHDLAKLNMEALFSTAKPVEMIKYLLRIATPNPDDIVLDYFAGSGTTAQAVLECNHEDNTHKQFILCQIDEPIKQNAFAINYLIKHHYPPSIASITQLRLERLKQHFNFSYETVTMNTVTMNTVTTTLITTTNLQKEQLWQNTSPF</sequence>
<dbReference type="PRINTS" id="PR00506">
    <property type="entry name" value="D21N6MTFRASE"/>
</dbReference>
<dbReference type="InterPro" id="IPR002295">
    <property type="entry name" value="N4/N6-MTase_EcoPI_Mod-like"/>
</dbReference>
<comment type="caution">
    <text evidence="8">The sequence shown here is derived from an EMBL/GenBank/DDBJ whole genome shotgun (WGS) entry which is preliminary data.</text>
</comment>
<dbReference type="Proteomes" id="UP000023795">
    <property type="component" value="Unassembled WGS sequence"/>
</dbReference>
<evidence type="ECO:0000256" key="4">
    <source>
        <dbReference type="ARBA" id="ARBA00022679"/>
    </source>
</evidence>
<dbReference type="PROSITE" id="PS00092">
    <property type="entry name" value="N6_MTASE"/>
    <property type="match status" value="1"/>
</dbReference>
<evidence type="ECO:0000313" key="8">
    <source>
        <dbReference type="EMBL" id="ELA08213.1"/>
    </source>
</evidence>
<dbReference type="EMBL" id="ANIN01000002">
    <property type="protein sequence ID" value="ELA08213.1"/>
    <property type="molecule type" value="Genomic_DNA"/>
</dbReference>
<accession>L2F6Z0</accession>
<gene>
    <name evidence="8" type="ORF">MOMA_06616</name>
</gene>
<dbReference type="AlphaFoldDB" id="L2F6Z0"/>
<evidence type="ECO:0000256" key="6">
    <source>
        <dbReference type="ARBA" id="ARBA00047942"/>
    </source>
</evidence>
<dbReference type="STRING" id="1230338.MOMA_06616"/>
<organism evidence="8 9">
    <name type="scientific">Moraxella macacae 0408225</name>
    <dbReference type="NCBI Taxonomy" id="1230338"/>
    <lineage>
        <taxon>Bacteria</taxon>
        <taxon>Pseudomonadati</taxon>
        <taxon>Pseudomonadota</taxon>
        <taxon>Gammaproteobacteria</taxon>
        <taxon>Moraxellales</taxon>
        <taxon>Moraxellaceae</taxon>
        <taxon>Moraxella</taxon>
    </lineage>
</organism>
<dbReference type="InterPro" id="IPR002052">
    <property type="entry name" value="DNA_methylase_N6_adenine_CS"/>
</dbReference>
<dbReference type="Gene3D" id="3.40.50.150">
    <property type="entry name" value="Vaccinia Virus protein VP39"/>
    <property type="match status" value="1"/>
</dbReference>
<protein>
    <recommendedName>
        <fullName evidence="2">site-specific DNA-methyltransferase (adenine-specific)</fullName>
        <ecNumber evidence="2">2.1.1.72</ecNumber>
    </recommendedName>
</protein>
<proteinExistence type="inferred from homology"/>
<evidence type="ECO:0000256" key="1">
    <source>
        <dbReference type="ARBA" id="ARBA00006594"/>
    </source>
</evidence>
<comment type="similarity">
    <text evidence="1">Belongs to the N(4)/N(6)-methyltransferase family.</text>
</comment>
<evidence type="ECO:0000256" key="5">
    <source>
        <dbReference type="ARBA" id="ARBA00022691"/>
    </source>
</evidence>
<dbReference type="GO" id="GO:0009007">
    <property type="term" value="F:site-specific DNA-methyltransferase (adenine-specific) activity"/>
    <property type="evidence" value="ECO:0007669"/>
    <property type="project" value="UniProtKB-EC"/>
</dbReference>
<comment type="catalytic activity">
    <reaction evidence="6">
        <text>a 2'-deoxyadenosine in DNA + S-adenosyl-L-methionine = an N(6)-methyl-2'-deoxyadenosine in DNA + S-adenosyl-L-homocysteine + H(+)</text>
        <dbReference type="Rhea" id="RHEA:15197"/>
        <dbReference type="Rhea" id="RHEA-COMP:12418"/>
        <dbReference type="Rhea" id="RHEA-COMP:12419"/>
        <dbReference type="ChEBI" id="CHEBI:15378"/>
        <dbReference type="ChEBI" id="CHEBI:57856"/>
        <dbReference type="ChEBI" id="CHEBI:59789"/>
        <dbReference type="ChEBI" id="CHEBI:90615"/>
        <dbReference type="ChEBI" id="CHEBI:90616"/>
        <dbReference type="EC" id="2.1.1.72"/>
    </reaction>
</comment>
<evidence type="ECO:0000256" key="2">
    <source>
        <dbReference type="ARBA" id="ARBA00011900"/>
    </source>
</evidence>
<dbReference type="GO" id="GO:0008170">
    <property type="term" value="F:N-methyltransferase activity"/>
    <property type="evidence" value="ECO:0007669"/>
    <property type="project" value="InterPro"/>
</dbReference>
<dbReference type="GO" id="GO:0032259">
    <property type="term" value="P:methylation"/>
    <property type="evidence" value="ECO:0007669"/>
    <property type="project" value="UniProtKB-KW"/>
</dbReference>
<keyword evidence="9" id="KW-1185">Reference proteome</keyword>
<reference evidence="8 9" key="1">
    <citation type="journal article" date="2013" name="Genome Announc.">
        <title>Genome Sequence of Moraxella macacae 0408225, a Novel Bacterial Species Isolated from a Cynomolgus Macaque with Epistaxis.</title>
        <authorList>
            <person name="Ladner J.T."/>
            <person name="Whitehouse C.A."/>
            <person name="Koroleva G.I."/>
            <person name="Palacios G.F."/>
        </authorList>
    </citation>
    <scope>NUCLEOTIDE SEQUENCE [LARGE SCALE GENOMIC DNA]</scope>
    <source>
        <strain evidence="8 9">0408225</strain>
    </source>
</reference>
<dbReference type="eggNOG" id="COG2189">
    <property type="taxonomic scope" value="Bacteria"/>
</dbReference>
<dbReference type="PATRIC" id="fig|1230338.3.peg.1413"/>
<dbReference type="EC" id="2.1.1.72" evidence="2"/>
<evidence type="ECO:0000259" key="7">
    <source>
        <dbReference type="Pfam" id="PF01555"/>
    </source>
</evidence>
<dbReference type="SUPFAM" id="SSF53335">
    <property type="entry name" value="S-adenosyl-L-methionine-dependent methyltransferases"/>
    <property type="match status" value="1"/>
</dbReference>